<dbReference type="Gene3D" id="3.40.850.10">
    <property type="entry name" value="Kinesin motor domain"/>
    <property type="match status" value="1"/>
</dbReference>
<dbReference type="SMART" id="SM00129">
    <property type="entry name" value="KISc"/>
    <property type="match status" value="1"/>
</dbReference>
<keyword evidence="7" id="KW-0206">Cytoskeleton</keyword>
<sequence>MKMNGSKKTATPGEKDETNGSSGKTIRLMVALRIRPVLNEETAKGAAVIANKTDDRTVLLAEPTSRDGVSSVSSSKKGTIRQRVQTHKYTFDWAFDERSPQDEVYSKAVKPLVENVLQGYNSCVFAYGATGTGKTYTMVGNEKNPGIMVRAFDDLFDSQEKQTQDTSVYLSYLEIYNENIRDLLSNLNDSLELREDPNDGYYAVGLSEVQCMSSKEVLRLLQRGNKRRTVEATAANETSSRSHALLKVTIKQQPSGGTNCFGKMFMVDLAGTERTSNTKATGKRLKEGAHINKSLLALGNVINALAMKSAKHVNFRDSKLTRLLKEALGGNCRTLMVAHISPVPSAYEDSRNTLIYADRAQNITNKIRSNVVDVSTHVNQYQGIITELRAEITRLQDKIDQNETNNVKILPMPTSNGHAMNKKVEEENVKNPAELNKLRQQLVESFNKQMMVRSKMMEVDNCLLALSTDLEKLSIVINQWETEKLKTEEGGEPVEDEPDYVKQAWEDVEFIQGEQQRFLQLREDIEKEFEDARDKTYELTEKLPHVVTTEDQRELLRLLTQCHKLEVEKIEMQTDQLIREHELRQRDLMIVRYDRQRLLSDEIIIKQKQLIEDISQGVKRKRAKAVQAVKELNDLYRIYEQEIQDLSSGRDTVLKHLNTNPYRPESVLGLRPLGSSESMWELNHMTPLNEEGDDGQPRNDTAPPGFPRRSPKSTDSMTRAVGSRQLRASYSEPVSPAAVNFPPVEHNNFVASGEGDIEKGTRRINSVAQERRQRVSATSRMYRDADIQHRSDKQRGDQDGCQIQ</sequence>
<keyword evidence="7" id="KW-0963">Cytoplasm</keyword>
<dbReference type="KEGG" id="vde:111254048"/>
<feature type="compositionally biased region" description="Basic and acidic residues" evidence="10">
    <location>
        <begin position="781"/>
        <end position="798"/>
    </location>
</feature>
<dbReference type="GO" id="GO:0007018">
    <property type="term" value="P:microtubule-based movement"/>
    <property type="evidence" value="ECO:0007669"/>
    <property type="project" value="InterPro"/>
</dbReference>
<evidence type="ECO:0000256" key="9">
    <source>
        <dbReference type="SAM" id="Coils"/>
    </source>
</evidence>
<dbReference type="InterPro" id="IPR027640">
    <property type="entry name" value="Kinesin-like_fam"/>
</dbReference>
<keyword evidence="5 9" id="KW-0175">Coiled coil</keyword>
<feature type="region of interest" description="Disordered" evidence="10">
    <location>
        <begin position="686"/>
        <end position="730"/>
    </location>
</feature>
<dbReference type="SUPFAM" id="SSF52540">
    <property type="entry name" value="P-loop containing nucleoside triphosphate hydrolases"/>
    <property type="match status" value="1"/>
</dbReference>
<dbReference type="OMA" id="FRENDTQ"/>
<dbReference type="GeneID" id="111254048"/>
<dbReference type="InterPro" id="IPR001752">
    <property type="entry name" value="Kinesin_motor_dom"/>
</dbReference>
<dbReference type="PROSITE" id="PS50067">
    <property type="entry name" value="KINESIN_MOTOR_2"/>
    <property type="match status" value="1"/>
</dbReference>
<dbReference type="GO" id="GO:0005524">
    <property type="term" value="F:ATP binding"/>
    <property type="evidence" value="ECO:0007669"/>
    <property type="project" value="UniProtKB-UniRule"/>
</dbReference>
<dbReference type="InterPro" id="IPR036961">
    <property type="entry name" value="Kinesin_motor_dom_sf"/>
</dbReference>
<dbReference type="AlphaFoldDB" id="A0A7M7KQ19"/>
<evidence type="ECO:0000256" key="5">
    <source>
        <dbReference type="ARBA" id="ARBA00023054"/>
    </source>
</evidence>
<evidence type="ECO:0000313" key="12">
    <source>
        <dbReference type="EnsemblMetazoa" id="XP_022670238"/>
    </source>
</evidence>
<dbReference type="FunCoup" id="A0A7M7KQ19">
    <property type="interactions" value="2"/>
</dbReference>
<feature type="binding site" evidence="8">
    <location>
        <begin position="128"/>
        <end position="135"/>
    </location>
    <ligand>
        <name>ATP</name>
        <dbReference type="ChEBI" id="CHEBI:30616"/>
    </ligand>
</feature>
<keyword evidence="2" id="KW-0493">Microtubule</keyword>
<dbReference type="Proteomes" id="UP000594260">
    <property type="component" value="Unplaced"/>
</dbReference>
<feature type="domain" description="Kinesin motor" evidence="11">
    <location>
        <begin position="27"/>
        <end position="363"/>
    </location>
</feature>
<feature type="region of interest" description="Disordered" evidence="10">
    <location>
        <begin position="1"/>
        <end position="22"/>
    </location>
</feature>
<evidence type="ECO:0000256" key="10">
    <source>
        <dbReference type="SAM" id="MobiDB-lite"/>
    </source>
</evidence>
<comment type="similarity">
    <text evidence="8">Belongs to the TRAFAC class myosin-kinesin ATPase superfamily. Kinesin family.</text>
</comment>
<evidence type="ECO:0000256" key="4">
    <source>
        <dbReference type="ARBA" id="ARBA00022840"/>
    </source>
</evidence>
<dbReference type="PANTHER" id="PTHR47968">
    <property type="entry name" value="CENTROMERE PROTEIN E"/>
    <property type="match status" value="1"/>
</dbReference>
<accession>A0A7M7KQ19</accession>
<dbReference type="EnsemblMetazoa" id="XM_022814503">
    <property type="protein sequence ID" value="XP_022670238"/>
    <property type="gene ID" value="LOC111254048"/>
</dbReference>
<dbReference type="InParanoid" id="A0A7M7KQ19"/>
<dbReference type="GO" id="GO:0003777">
    <property type="term" value="F:microtubule motor activity"/>
    <property type="evidence" value="ECO:0007669"/>
    <property type="project" value="InterPro"/>
</dbReference>
<evidence type="ECO:0000256" key="3">
    <source>
        <dbReference type="ARBA" id="ARBA00022741"/>
    </source>
</evidence>
<dbReference type="PRINTS" id="PR00380">
    <property type="entry name" value="KINESINHEAVY"/>
</dbReference>
<protein>
    <recommendedName>
        <fullName evidence="11">Kinesin motor domain-containing protein</fullName>
    </recommendedName>
</protein>
<dbReference type="OrthoDB" id="6489156at2759"/>
<dbReference type="GO" id="GO:0008017">
    <property type="term" value="F:microtubule binding"/>
    <property type="evidence" value="ECO:0007669"/>
    <property type="project" value="InterPro"/>
</dbReference>
<dbReference type="GO" id="GO:0005874">
    <property type="term" value="C:microtubule"/>
    <property type="evidence" value="ECO:0007669"/>
    <property type="project" value="UniProtKB-KW"/>
</dbReference>
<evidence type="ECO:0000256" key="6">
    <source>
        <dbReference type="ARBA" id="ARBA00023175"/>
    </source>
</evidence>
<evidence type="ECO:0000313" key="13">
    <source>
        <dbReference type="Proteomes" id="UP000594260"/>
    </source>
</evidence>
<evidence type="ECO:0000256" key="7">
    <source>
        <dbReference type="ARBA" id="ARBA00023212"/>
    </source>
</evidence>
<dbReference type="Pfam" id="PF00225">
    <property type="entry name" value="Kinesin"/>
    <property type="match status" value="1"/>
</dbReference>
<keyword evidence="13" id="KW-1185">Reference proteome</keyword>
<organism evidence="12 13">
    <name type="scientific">Varroa destructor</name>
    <name type="common">Honeybee mite</name>
    <dbReference type="NCBI Taxonomy" id="109461"/>
    <lineage>
        <taxon>Eukaryota</taxon>
        <taxon>Metazoa</taxon>
        <taxon>Ecdysozoa</taxon>
        <taxon>Arthropoda</taxon>
        <taxon>Chelicerata</taxon>
        <taxon>Arachnida</taxon>
        <taxon>Acari</taxon>
        <taxon>Parasitiformes</taxon>
        <taxon>Mesostigmata</taxon>
        <taxon>Gamasina</taxon>
        <taxon>Dermanyssoidea</taxon>
        <taxon>Varroidae</taxon>
        <taxon>Varroa</taxon>
    </lineage>
</organism>
<comment type="subcellular location">
    <subcellularLocation>
        <location evidence="1">Cytoplasm</location>
        <location evidence="1">Cytoskeleton</location>
    </subcellularLocation>
</comment>
<feature type="region of interest" description="Disordered" evidence="10">
    <location>
        <begin position="765"/>
        <end position="804"/>
    </location>
</feature>
<dbReference type="PANTHER" id="PTHR47968:SF13">
    <property type="entry name" value="KINESIN-LIKE PROTEIN KIF19 ISOFORM X1"/>
    <property type="match status" value="1"/>
</dbReference>
<evidence type="ECO:0000256" key="2">
    <source>
        <dbReference type="ARBA" id="ARBA00022701"/>
    </source>
</evidence>
<evidence type="ECO:0000259" key="11">
    <source>
        <dbReference type="PROSITE" id="PS50067"/>
    </source>
</evidence>
<dbReference type="RefSeq" id="XP_022670238.1">
    <property type="nucleotide sequence ID" value="XM_022814503.1"/>
</dbReference>
<evidence type="ECO:0000256" key="8">
    <source>
        <dbReference type="PROSITE-ProRule" id="PRU00283"/>
    </source>
</evidence>
<proteinExistence type="inferred from homology"/>
<keyword evidence="3 8" id="KW-0547">Nucleotide-binding</keyword>
<keyword evidence="4 8" id="KW-0067">ATP-binding</keyword>
<keyword evidence="6 8" id="KW-0505">Motor protein</keyword>
<name>A0A7M7KQ19_VARDE</name>
<dbReference type="InterPro" id="IPR027417">
    <property type="entry name" value="P-loop_NTPase"/>
</dbReference>
<reference evidence="12" key="1">
    <citation type="submission" date="2021-01" db="UniProtKB">
        <authorList>
            <consortium name="EnsemblMetazoa"/>
        </authorList>
    </citation>
    <scope>IDENTIFICATION</scope>
</reference>
<feature type="coiled-coil region" evidence="9">
    <location>
        <begin position="378"/>
        <end position="405"/>
    </location>
</feature>
<evidence type="ECO:0000256" key="1">
    <source>
        <dbReference type="ARBA" id="ARBA00004245"/>
    </source>
</evidence>
<feature type="coiled-coil region" evidence="9">
    <location>
        <begin position="622"/>
        <end position="649"/>
    </location>
</feature>